<name>A0A7C3RAX7_ARCFL</name>
<dbReference type="SMART" id="SM01152">
    <property type="entry name" value="DUF167"/>
    <property type="match status" value="1"/>
</dbReference>
<dbReference type="InterPro" id="IPR003746">
    <property type="entry name" value="DUF167"/>
</dbReference>
<organism evidence="3">
    <name type="scientific">Archaeoglobus fulgidus</name>
    <dbReference type="NCBI Taxonomy" id="2234"/>
    <lineage>
        <taxon>Archaea</taxon>
        <taxon>Methanobacteriati</taxon>
        <taxon>Methanobacteriota</taxon>
        <taxon>Archaeoglobi</taxon>
        <taxon>Archaeoglobales</taxon>
        <taxon>Archaeoglobaceae</taxon>
        <taxon>Archaeoglobus</taxon>
    </lineage>
</organism>
<sequence length="98" mass="11157">MSKIEDVLKDAEDGVLISLQVSANSKEVSFSYNEWRRVIEVKIKSPAMEGKANRELLSIFREIFGEAEMVSGEKSRNKVLKVKGDKESVLEKLRELIE</sequence>
<dbReference type="Gene3D" id="3.30.1200.10">
    <property type="entry name" value="YggU-like"/>
    <property type="match status" value="1"/>
</dbReference>
<dbReference type="NCBIfam" id="TIGR00251">
    <property type="entry name" value="DUF167 family protein"/>
    <property type="match status" value="1"/>
</dbReference>
<evidence type="ECO:0000313" key="3">
    <source>
        <dbReference type="EMBL" id="HFW31964.1"/>
    </source>
</evidence>
<dbReference type="AlphaFoldDB" id="A0A7C3RAX7"/>
<accession>A0A7C3RAX7</accession>
<comment type="similarity">
    <text evidence="1 2">Belongs to the UPF0235 family.</text>
</comment>
<dbReference type="EMBL" id="DTLB01000017">
    <property type="protein sequence ID" value="HFW31964.1"/>
    <property type="molecule type" value="Genomic_DNA"/>
</dbReference>
<dbReference type="HAMAP" id="MF_00634">
    <property type="entry name" value="UPF0235"/>
    <property type="match status" value="1"/>
</dbReference>
<comment type="caution">
    <text evidence="3">The sequence shown here is derived from an EMBL/GenBank/DDBJ whole genome shotgun (WGS) entry which is preliminary data.</text>
</comment>
<reference evidence="3" key="1">
    <citation type="journal article" date="2020" name="mSystems">
        <title>Genome- and Community-Level Interaction Insights into Carbon Utilization and Element Cycling Functions of Hydrothermarchaeota in Hydrothermal Sediment.</title>
        <authorList>
            <person name="Zhou Z."/>
            <person name="Liu Y."/>
            <person name="Xu W."/>
            <person name="Pan J."/>
            <person name="Luo Z.H."/>
            <person name="Li M."/>
        </authorList>
    </citation>
    <scope>NUCLEOTIDE SEQUENCE [LARGE SCALE GENOMIC DNA]</scope>
    <source>
        <strain evidence="3">SpSt-87</strain>
    </source>
</reference>
<dbReference type="SUPFAM" id="SSF69786">
    <property type="entry name" value="YggU-like"/>
    <property type="match status" value="1"/>
</dbReference>
<evidence type="ECO:0000256" key="2">
    <source>
        <dbReference type="HAMAP-Rule" id="MF_00634"/>
    </source>
</evidence>
<proteinExistence type="inferred from homology"/>
<protein>
    <recommendedName>
        <fullName evidence="2">UPF0235 protein ENW66_03295</fullName>
    </recommendedName>
</protein>
<dbReference type="Pfam" id="PF02594">
    <property type="entry name" value="DUF167"/>
    <property type="match status" value="1"/>
</dbReference>
<dbReference type="InterPro" id="IPR036591">
    <property type="entry name" value="YggU-like_sf"/>
</dbReference>
<gene>
    <name evidence="3" type="ORF">ENW66_03295</name>
</gene>
<evidence type="ECO:0000256" key="1">
    <source>
        <dbReference type="ARBA" id="ARBA00010364"/>
    </source>
</evidence>